<accession>A0A2G9X269</accession>
<sequence length="197" mass="22140">MRFRLEIAVAILSVVAVSSASLADDIPGLLEAPPGFNNLPFSLPTGDARWCYMLRDELKPILKEEASFFFEGRKEYLAELLANTNARMFHLPHSDLAVVARHGCKKTCKVDIAIRSTFNVEIYEDVSLGKSPRVEAITSGDDWKTRFGFSVWINDLRRKGVESAFVYYMSRSADRSKVKDGVEYGFQSADETVCQDL</sequence>
<proteinExistence type="predicted"/>
<organism evidence="2 3">
    <name type="scientific">Pleomorphomonas carboxyditropha</name>
    <dbReference type="NCBI Taxonomy" id="2023338"/>
    <lineage>
        <taxon>Bacteria</taxon>
        <taxon>Pseudomonadati</taxon>
        <taxon>Pseudomonadota</taxon>
        <taxon>Alphaproteobacteria</taxon>
        <taxon>Hyphomicrobiales</taxon>
        <taxon>Pleomorphomonadaceae</taxon>
        <taxon>Pleomorphomonas</taxon>
    </lineage>
</organism>
<gene>
    <name evidence="2" type="ORF">CJ014_00630</name>
</gene>
<name>A0A2G9X269_9HYPH</name>
<feature type="signal peptide" evidence="1">
    <location>
        <begin position="1"/>
        <end position="23"/>
    </location>
</feature>
<dbReference type="AlphaFoldDB" id="A0A2G9X269"/>
<evidence type="ECO:0000313" key="3">
    <source>
        <dbReference type="Proteomes" id="UP000231070"/>
    </source>
</evidence>
<dbReference type="RefSeq" id="WP_133121773.1">
    <property type="nucleotide sequence ID" value="NZ_NQVN01000001.1"/>
</dbReference>
<comment type="caution">
    <text evidence="2">The sequence shown here is derived from an EMBL/GenBank/DDBJ whole genome shotgun (WGS) entry which is preliminary data.</text>
</comment>
<dbReference type="EMBL" id="NQVN01000001">
    <property type="protein sequence ID" value="PIP00643.1"/>
    <property type="molecule type" value="Genomic_DNA"/>
</dbReference>
<feature type="chain" id="PRO_5013728840" evidence="1">
    <location>
        <begin position="24"/>
        <end position="197"/>
    </location>
</feature>
<dbReference type="Proteomes" id="UP000231070">
    <property type="component" value="Unassembled WGS sequence"/>
</dbReference>
<evidence type="ECO:0000313" key="2">
    <source>
        <dbReference type="EMBL" id="PIP00643.1"/>
    </source>
</evidence>
<keyword evidence="3" id="KW-1185">Reference proteome</keyword>
<protein>
    <submittedName>
        <fullName evidence="2">Uncharacterized protein</fullName>
    </submittedName>
</protein>
<keyword evidence="1" id="KW-0732">Signal</keyword>
<reference evidence="2 3" key="1">
    <citation type="submission" date="2017-08" db="EMBL/GenBank/DDBJ databases">
        <title>Pleomorphomonas carboxidotrophicus sp. nov., a new mesophilic hydrogenogenic carboxidotroph.</title>
        <authorList>
            <person name="Esquivel-Elizondo S."/>
            <person name="Krajmalnik-Brown R."/>
            <person name="Maldonado J."/>
        </authorList>
    </citation>
    <scope>NUCLEOTIDE SEQUENCE [LARGE SCALE GENOMIC DNA]</scope>
    <source>
        <strain evidence="2 3">SVCO-16</strain>
    </source>
</reference>
<evidence type="ECO:0000256" key="1">
    <source>
        <dbReference type="SAM" id="SignalP"/>
    </source>
</evidence>